<dbReference type="InterPro" id="IPR036928">
    <property type="entry name" value="AS_sf"/>
</dbReference>
<dbReference type="Proteomes" id="UP000467841">
    <property type="component" value="Unassembled WGS sequence"/>
</dbReference>
<dbReference type="InterPro" id="IPR023631">
    <property type="entry name" value="Amidase_dom"/>
</dbReference>
<evidence type="ECO:0000259" key="1">
    <source>
        <dbReference type="Pfam" id="PF01425"/>
    </source>
</evidence>
<dbReference type="OrthoDB" id="421993at2759"/>
<feature type="domain" description="Amidase" evidence="1">
    <location>
        <begin position="2"/>
        <end position="103"/>
    </location>
</feature>
<organism evidence="2 3">
    <name type="scientific">Microthlaspi erraticum</name>
    <dbReference type="NCBI Taxonomy" id="1685480"/>
    <lineage>
        <taxon>Eukaryota</taxon>
        <taxon>Viridiplantae</taxon>
        <taxon>Streptophyta</taxon>
        <taxon>Embryophyta</taxon>
        <taxon>Tracheophyta</taxon>
        <taxon>Spermatophyta</taxon>
        <taxon>Magnoliopsida</taxon>
        <taxon>eudicotyledons</taxon>
        <taxon>Gunneridae</taxon>
        <taxon>Pentapetalae</taxon>
        <taxon>rosids</taxon>
        <taxon>malvids</taxon>
        <taxon>Brassicales</taxon>
        <taxon>Brassicaceae</taxon>
        <taxon>Coluteocarpeae</taxon>
        <taxon>Microthlaspi</taxon>
    </lineage>
</organism>
<proteinExistence type="predicted"/>
<dbReference type="SUPFAM" id="SSF75304">
    <property type="entry name" value="Amidase signature (AS) enzymes"/>
    <property type="match status" value="1"/>
</dbReference>
<name>A0A6D2JFF7_9BRAS</name>
<dbReference type="PANTHER" id="PTHR11895">
    <property type="entry name" value="TRANSAMIDASE"/>
    <property type="match status" value="1"/>
</dbReference>
<accession>A0A6D2JFF7</accession>
<evidence type="ECO:0000313" key="2">
    <source>
        <dbReference type="EMBL" id="CAA7036120.1"/>
    </source>
</evidence>
<evidence type="ECO:0000313" key="3">
    <source>
        <dbReference type="Proteomes" id="UP000467841"/>
    </source>
</evidence>
<dbReference type="InterPro" id="IPR000120">
    <property type="entry name" value="Amidase"/>
</dbReference>
<comment type="caution">
    <text evidence="2">The sequence shown here is derived from an EMBL/GenBank/DDBJ whole genome shotgun (WGS) entry which is preliminary data.</text>
</comment>
<dbReference type="AlphaFoldDB" id="A0A6D2JFF7"/>
<dbReference type="Pfam" id="PF01425">
    <property type="entry name" value="Amidase"/>
    <property type="match status" value="1"/>
</dbReference>
<dbReference type="EMBL" id="CACVBM020001163">
    <property type="protein sequence ID" value="CAA7036120.1"/>
    <property type="molecule type" value="Genomic_DNA"/>
</dbReference>
<sequence length="111" mass="11920">MAYASSLDVIGCFGSTVADVGMLLHDISGYDRFDSTSSKQDVPEFQSQFLWMDHCGSKPLKGVKVGVICETLEEGVDSGVRSATQEAASHLEALGCVFTECLPLTIDVNKQ</sequence>
<protein>
    <recommendedName>
        <fullName evidence="1">Amidase domain-containing protein</fullName>
    </recommendedName>
</protein>
<keyword evidence="3" id="KW-1185">Reference proteome</keyword>
<dbReference type="GO" id="GO:0050567">
    <property type="term" value="F:glutaminyl-tRNA synthase (glutamine-hydrolyzing) activity"/>
    <property type="evidence" value="ECO:0007669"/>
    <property type="project" value="TreeGrafter"/>
</dbReference>
<dbReference type="Gene3D" id="3.90.1300.10">
    <property type="entry name" value="Amidase signature (AS) domain"/>
    <property type="match status" value="1"/>
</dbReference>
<gene>
    <name evidence="2" type="ORF">MERR_LOCUS23355</name>
</gene>
<reference evidence="2" key="1">
    <citation type="submission" date="2020-01" db="EMBL/GenBank/DDBJ databases">
        <authorList>
            <person name="Mishra B."/>
        </authorList>
    </citation>
    <scope>NUCLEOTIDE SEQUENCE [LARGE SCALE GENOMIC DNA]</scope>
</reference>
<dbReference type="PANTHER" id="PTHR11895:SF7">
    <property type="entry name" value="GLUTAMYL-TRNA(GLN) AMIDOTRANSFERASE SUBUNIT A, MITOCHONDRIAL"/>
    <property type="match status" value="1"/>
</dbReference>